<proteinExistence type="predicted"/>
<protein>
    <recommendedName>
        <fullName evidence="2">Inner membrane protein YgaP-like transmembrane domain-containing protein</fullName>
    </recommendedName>
</protein>
<evidence type="ECO:0000313" key="3">
    <source>
        <dbReference type="EMBL" id="SMC36014.1"/>
    </source>
</evidence>
<keyword evidence="1" id="KW-0472">Membrane</keyword>
<dbReference type="EMBL" id="FWXO01000001">
    <property type="protein sequence ID" value="SMC36014.1"/>
    <property type="molecule type" value="Genomic_DNA"/>
</dbReference>
<dbReference type="RefSeq" id="WP_084059846.1">
    <property type="nucleotide sequence ID" value="NZ_FWXO01000001.1"/>
</dbReference>
<keyword evidence="1" id="KW-1133">Transmembrane helix</keyword>
<dbReference type="STRING" id="504486.SAMN05660703_0542"/>
<evidence type="ECO:0000256" key="1">
    <source>
        <dbReference type="SAM" id="Phobius"/>
    </source>
</evidence>
<dbReference type="Pfam" id="PF11127">
    <property type="entry name" value="YgaP-like_TM"/>
    <property type="match status" value="1"/>
</dbReference>
<gene>
    <name evidence="3" type="ORF">SAMN05660703_0542</name>
</gene>
<evidence type="ECO:0000259" key="2">
    <source>
        <dbReference type="Pfam" id="PF11127"/>
    </source>
</evidence>
<evidence type="ECO:0000313" key="4">
    <source>
        <dbReference type="Proteomes" id="UP000192360"/>
    </source>
</evidence>
<feature type="transmembrane region" description="Helical" evidence="1">
    <location>
        <begin position="12"/>
        <end position="29"/>
    </location>
</feature>
<dbReference type="AlphaFoldDB" id="A0A1W1YIR4"/>
<reference evidence="3 4" key="1">
    <citation type="submission" date="2017-04" db="EMBL/GenBank/DDBJ databases">
        <authorList>
            <person name="Afonso C.L."/>
            <person name="Miller P.J."/>
            <person name="Scott M.A."/>
            <person name="Spackman E."/>
            <person name="Goraichik I."/>
            <person name="Dimitrov K.M."/>
            <person name="Suarez D.L."/>
            <person name="Swayne D.E."/>
        </authorList>
    </citation>
    <scope>NUCLEOTIDE SEQUENCE [LARGE SCALE GENOMIC DNA]</scope>
    <source>
        <strain evidence="3 4">DSM 21164</strain>
    </source>
</reference>
<feature type="transmembrane region" description="Helical" evidence="1">
    <location>
        <begin position="35"/>
        <end position="59"/>
    </location>
</feature>
<feature type="domain" description="Inner membrane protein YgaP-like transmembrane" evidence="2">
    <location>
        <begin position="1"/>
        <end position="66"/>
    </location>
</feature>
<keyword evidence="4" id="KW-1185">Reference proteome</keyword>
<organism evidence="3 4">
    <name type="scientific">Cellulophaga tyrosinoxydans</name>
    <dbReference type="NCBI Taxonomy" id="504486"/>
    <lineage>
        <taxon>Bacteria</taxon>
        <taxon>Pseudomonadati</taxon>
        <taxon>Bacteroidota</taxon>
        <taxon>Flavobacteriia</taxon>
        <taxon>Flavobacteriales</taxon>
        <taxon>Flavobacteriaceae</taxon>
        <taxon>Cellulophaga</taxon>
    </lineage>
</organism>
<keyword evidence="1" id="KW-0812">Transmembrane</keyword>
<accession>A0A1W1YIR4</accession>
<dbReference type="InterPro" id="IPR021309">
    <property type="entry name" value="YgaP-like_TM"/>
</dbReference>
<sequence>MKNNMGSTDKIIRFIIAAIFVILYFTNTVTGTLGIVLLVLAGVFVLTSLVSFCPLYTLFGFSSCPVKPKE</sequence>
<dbReference type="Proteomes" id="UP000192360">
    <property type="component" value="Unassembled WGS sequence"/>
</dbReference>
<name>A0A1W1YIR4_9FLAO</name>